<evidence type="ECO:0000256" key="5">
    <source>
        <dbReference type="ARBA" id="ARBA00022692"/>
    </source>
</evidence>
<dbReference type="EMBL" id="CM035435">
    <property type="protein sequence ID" value="KAH7291029.1"/>
    <property type="molecule type" value="Genomic_DNA"/>
</dbReference>
<evidence type="ECO:0000256" key="10">
    <source>
        <dbReference type="ARBA" id="ARBA00023136"/>
    </source>
</evidence>
<dbReference type="GO" id="GO:0016491">
    <property type="term" value="F:oxidoreductase activity"/>
    <property type="evidence" value="ECO:0007669"/>
    <property type="project" value="InterPro"/>
</dbReference>
<proteinExistence type="predicted"/>
<evidence type="ECO:0000259" key="12">
    <source>
        <dbReference type="PROSITE" id="PS50939"/>
    </source>
</evidence>
<evidence type="ECO:0000256" key="9">
    <source>
        <dbReference type="ARBA" id="ARBA00023004"/>
    </source>
</evidence>
<dbReference type="Proteomes" id="UP000825935">
    <property type="component" value="Chromosome 30"/>
</dbReference>
<feature type="transmembrane region" description="Helical" evidence="11">
    <location>
        <begin position="191"/>
        <end position="214"/>
    </location>
</feature>
<keyword evidence="10 11" id="KW-0472">Membrane</keyword>
<reference evidence="13" key="1">
    <citation type="submission" date="2021-08" db="EMBL/GenBank/DDBJ databases">
        <title>WGS assembly of Ceratopteris richardii.</title>
        <authorList>
            <person name="Marchant D.B."/>
            <person name="Chen G."/>
            <person name="Jenkins J."/>
            <person name="Shu S."/>
            <person name="Leebens-Mack J."/>
            <person name="Grimwood J."/>
            <person name="Schmutz J."/>
            <person name="Soltis P."/>
            <person name="Soltis D."/>
            <person name="Chen Z.-H."/>
        </authorList>
    </citation>
    <scope>NUCLEOTIDE SEQUENCE</scope>
    <source>
        <strain evidence="13">Whitten #5841</strain>
        <tissue evidence="13">Leaf</tissue>
    </source>
</reference>
<accession>A0A8T2R3U2</accession>
<evidence type="ECO:0000256" key="4">
    <source>
        <dbReference type="ARBA" id="ARBA00022617"/>
    </source>
</evidence>
<gene>
    <name evidence="13" type="ORF">KP509_30G074100</name>
</gene>
<feature type="transmembrane region" description="Helical" evidence="11">
    <location>
        <begin position="154"/>
        <end position="179"/>
    </location>
</feature>
<keyword evidence="8 11" id="KW-1133">Transmembrane helix</keyword>
<feature type="domain" description="Cytochrome b561" evidence="12">
    <location>
        <begin position="45"/>
        <end position="255"/>
    </location>
</feature>
<keyword evidence="5 11" id="KW-0812">Transmembrane</keyword>
<feature type="transmembrane region" description="Helical" evidence="11">
    <location>
        <begin position="42"/>
        <end position="63"/>
    </location>
</feature>
<feature type="transmembrane region" description="Helical" evidence="11">
    <location>
        <begin position="119"/>
        <end position="142"/>
    </location>
</feature>
<keyword evidence="9" id="KW-0408">Iron</keyword>
<keyword evidence="6" id="KW-0479">Metal-binding</keyword>
<evidence type="ECO:0000256" key="11">
    <source>
        <dbReference type="SAM" id="Phobius"/>
    </source>
</evidence>
<dbReference type="GO" id="GO:0016020">
    <property type="term" value="C:membrane"/>
    <property type="evidence" value="ECO:0007669"/>
    <property type="project" value="UniProtKB-SubCell"/>
</dbReference>
<dbReference type="InterPro" id="IPR006593">
    <property type="entry name" value="Cyt_b561/ferric_Rdtase_TM"/>
</dbReference>
<evidence type="ECO:0000256" key="6">
    <source>
        <dbReference type="ARBA" id="ARBA00022723"/>
    </source>
</evidence>
<dbReference type="PANTHER" id="PTHR10106:SF0">
    <property type="entry name" value="LD36721P"/>
    <property type="match status" value="1"/>
</dbReference>
<comment type="caution">
    <text evidence="13">The sequence shown here is derived from an EMBL/GenBank/DDBJ whole genome shotgun (WGS) entry which is preliminary data.</text>
</comment>
<evidence type="ECO:0000256" key="7">
    <source>
        <dbReference type="ARBA" id="ARBA00022982"/>
    </source>
</evidence>
<dbReference type="OrthoDB" id="907479at2759"/>
<dbReference type="InterPro" id="IPR043205">
    <property type="entry name" value="CYB561/CYBRD1-like"/>
</dbReference>
<dbReference type="PANTHER" id="PTHR10106">
    <property type="entry name" value="CYTOCHROME B561-RELATED"/>
    <property type="match status" value="1"/>
</dbReference>
<dbReference type="GO" id="GO:0046872">
    <property type="term" value="F:metal ion binding"/>
    <property type="evidence" value="ECO:0007669"/>
    <property type="project" value="UniProtKB-KW"/>
</dbReference>
<organism evidence="13 14">
    <name type="scientific">Ceratopteris richardii</name>
    <name type="common">Triangle waterfern</name>
    <dbReference type="NCBI Taxonomy" id="49495"/>
    <lineage>
        <taxon>Eukaryota</taxon>
        <taxon>Viridiplantae</taxon>
        <taxon>Streptophyta</taxon>
        <taxon>Embryophyta</taxon>
        <taxon>Tracheophyta</taxon>
        <taxon>Polypodiopsida</taxon>
        <taxon>Polypodiidae</taxon>
        <taxon>Polypodiales</taxon>
        <taxon>Pteridineae</taxon>
        <taxon>Pteridaceae</taxon>
        <taxon>Parkerioideae</taxon>
        <taxon>Ceratopteris</taxon>
    </lineage>
</organism>
<evidence type="ECO:0000256" key="3">
    <source>
        <dbReference type="ARBA" id="ARBA00022448"/>
    </source>
</evidence>
<dbReference type="Gene3D" id="1.20.120.1770">
    <property type="match status" value="1"/>
</dbReference>
<keyword evidence="7" id="KW-0249">Electron transport</keyword>
<keyword evidence="14" id="KW-1185">Reference proteome</keyword>
<name>A0A8T2R3U2_CERRI</name>
<dbReference type="AlphaFoldDB" id="A0A8T2R3U2"/>
<evidence type="ECO:0000313" key="13">
    <source>
        <dbReference type="EMBL" id="KAH7291029.1"/>
    </source>
</evidence>
<dbReference type="Pfam" id="PF03188">
    <property type="entry name" value="Cytochrom_B561"/>
    <property type="match status" value="1"/>
</dbReference>
<comment type="subcellular location">
    <subcellularLocation>
        <location evidence="2">Membrane</location>
        <topology evidence="2">Multi-pass membrane protein</topology>
    </subcellularLocation>
</comment>
<feature type="transmembrane region" description="Helical" evidence="11">
    <location>
        <begin position="83"/>
        <end position="107"/>
    </location>
</feature>
<comment type="cofactor">
    <cofactor evidence="1">
        <name>heme b</name>
        <dbReference type="ChEBI" id="CHEBI:60344"/>
    </cofactor>
</comment>
<evidence type="ECO:0000256" key="2">
    <source>
        <dbReference type="ARBA" id="ARBA00004141"/>
    </source>
</evidence>
<evidence type="ECO:0000313" key="14">
    <source>
        <dbReference type="Proteomes" id="UP000825935"/>
    </source>
</evidence>
<dbReference type="FunFam" id="1.20.120.1770:FF:000001">
    <property type="entry name" value="Cytochrome b reductase 1"/>
    <property type="match status" value="1"/>
</dbReference>
<feature type="transmembrane region" description="Helical" evidence="11">
    <location>
        <begin position="234"/>
        <end position="256"/>
    </location>
</feature>
<evidence type="ECO:0000256" key="8">
    <source>
        <dbReference type="ARBA" id="ARBA00022989"/>
    </source>
</evidence>
<dbReference type="OMA" id="FSTFWYP"/>
<dbReference type="PROSITE" id="PS50939">
    <property type="entry name" value="CYTOCHROME_B561"/>
    <property type="match status" value="1"/>
</dbReference>
<sequence>MPMRTNLHRLHVESSAKAPLKSGSKGGRRWPQQSWRPSLNALLLWAHCMGLICAVFTFAWVIRFRGGLPFIAHGAILADRSDLIFNVHPVLMVVGYIILVSEAILVFRGVSGTKSYKKAIHLTIQAVGFWMAVFGIWAALLFHNAKGIDNFYSLHSWLGIVTVSLFGLQWIFSYAIYWYPGASGKTRAAVLPWHAFIGLIIYCMALITAETGFLEKLTFLTVNGVIGKFSLEAMFVNSIGLLLILYGGLVILAAVLPRAS</sequence>
<protein>
    <recommendedName>
        <fullName evidence="12">Cytochrome b561 domain-containing protein</fullName>
    </recommendedName>
</protein>
<keyword evidence="4" id="KW-0349">Heme</keyword>
<dbReference type="SMART" id="SM00665">
    <property type="entry name" value="B561"/>
    <property type="match status" value="1"/>
</dbReference>
<keyword evidence="3" id="KW-0813">Transport</keyword>
<dbReference type="CDD" id="cd08766">
    <property type="entry name" value="Cyt_b561_ACYB-1_like"/>
    <property type="match status" value="1"/>
</dbReference>
<evidence type="ECO:0000256" key="1">
    <source>
        <dbReference type="ARBA" id="ARBA00001970"/>
    </source>
</evidence>